<evidence type="ECO:0000256" key="1">
    <source>
        <dbReference type="SAM" id="SignalP"/>
    </source>
</evidence>
<dbReference type="EMBL" id="JAGJCB010000009">
    <property type="protein sequence ID" value="MBP0904341.1"/>
    <property type="molecule type" value="Genomic_DNA"/>
</dbReference>
<gene>
    <name evidence="2" type="ORF">J8H85_10930</name>
</gene>
<evidence type="ECO:0000313" key="2">
    <source>
        <dbReference type="EMBL" id="MBP0904341.1"/>
    </source>
</evidence>
<sequence length="521" mass="57305">MKKLNLLFIGMLSVCSLSAQDITDALRYSQSEIQGTARFRALSGAFGALGGDMSAVSINPASSAVFSQSHASFSFSNVDTSNDTQYFNGLTSSNISNFDINQGGAAFVFENRSNSPWRKFSIGIAYDRTNNYDDNWSAVGTNTNDDVFIHDNDVIRSPANSIAGYFFLNANGKRLDQISTLPGESIADAYSDIGNVYGFGHQQAFLGFESFILEADDIDDDSNTLYSSNLASGNFLHDYSYVSTGYNGKISFNLATQYEDNLYLGLNLNSHFIDYQKSTQLFERNSNSGSLVKNIDFKNNLSTTGNGFSFQLGGIIKLSPEFRLGVAFDSPTWYTITEETTQYLSTVHSYFGPTETKVINPQTVNVYPQYKLQTPSKLTGSLAYVFGTQGLLSFDYSRKNYSNTKFKPTSDPFFADQNAAMSNILTDASTYRLGGEYKIKQLSLRGGYRFEESPYKDGVTVGDLSGYSVGIGYSFGNTKLDVTYDQASRTNETPLYNVGLTDAAVIDRTNSNVTLSLSFNI</sequence>
<comment type="caution">
    <text evidence="2">The sequence shown here is derived from an EMBL/GenBank/DDBJ whole genome shotgun (WGS) entry which is preliminary data.</text>
</comment>
<keyword evidence="3" id="KW-1185">Reference proteome</keyword>
<protein>
    <submittedName>
        <fullName evidence="2">Outer membrane protein transport protein</fullName>
    </submittedName>
</protein>
<organism evidence="2 3">
    <name type="scientific">Mariniflexile gromovii</name>
    <dbReference type="NCBI Taxonomy" id="362523"/>
    <lineage>
        <taxon>Bacteria</taxon>
        <taxon>Pseudomonadati</taxon>
        <taxon>Bacteroidota</taxon>
        <taxon>Flavobacteriia</taxon>
        <taxon>Flavobacteriales</taxon>
        <taxon>Flavobacteriaceae</taxon>
        <taxon>Mariniflexile</taxon>
    </lineage>
</organism>
<keyword evidence="1" id="KW-0732">Signal</keyword>
<dbReference type="Gene3D" id="2.40.160.60">
    <property type="entry name" value="Outer membrane protein transport protein (OMPP1/FadL/TodX)"/>
    <property type="match status" value="1"/>
</dbReference>
<dbReference type="SUPFAM" id="SSF56935">
    <property type="entry name" value="Porins"/>
    <property type="match status" value="1"/>
</dbReference>
<accession>A0ABS4BUU7</accession>
<reference evidence="2 3" key="1">
    <citation type="submission" date="2021-04" db="EMBL/GenBank/DDBJ databases">
        <title>Mariniflexile gromovii gen. nov., sp. nov., a gliding bacterium isolated from the sea urchin Strongylocentrotus intermedius.</title>
        <authorList>
            <person name="Ko S."/>
            <person name="Le V."/>
            <person name="Ahn C.-Y."/>
            <person name="Oh H.-M."/>
        </authorList>
    </citation>
    <scope>NUCLEOTIDE SEQUENCE [LARGE SCALE GENOMIC DNA]</scope>
    <source>
        <strain evidence="2 3">KCTC 12570</strain>
    </source>
</reference>
<feature type="chain" id="PRO_5045520838" evidence="1">
    <location>
        <begin position="20"/>
        <end position="521"/>
    </location>
</feature>
<name>A0ABS4BUU7_9FLAO</name>
<evidence type="ECO:0000313" key="3">
    <source>
        <dbReference type="Proteomes" id="UP000670776"/>
    </source>
</evidence>
<dbReference type="Proteomes" id="UP000670776">
    <property type="component" value="Unassembled WGS sequence"/>
</dbReference>
<feature type="signal peptide" evidence="1">
    <location>
        <begin position="1"/>
        <end position="19"/>
    </location>
</feature>
<dbReference type="RefSeq" id="WP_209655234.1">
    <property type="nucleotide sequence ID" value="NZ_JAGJCB010000009.1"/>
</dbReference>
<proteinExistence type="predicted"/>